<gene>
    <name evidence="2" type="ORF">M9458_033396</name>
</gene>
<keyword evidence="3" id="KW-1185">Reference proteome</keyword>
<comment type="caution">
    <text evidence="2">The sequence shown here is derived from an EMBL/GenBank/DDBJ whole genome shotgun (WGS) entry which is preliminary data.</text>
</comment>
<sequence length="62" mass="6979">MAQLMAAKSAALQALTAYRLRAKDVDDSIRWWLVASTNAPQLHSRQEEHPRYRLAANEGNEG</sequence>
<evidence type="ECO:0000313" key="2">
    <source>
        <dbReference type="EMBL" id="KAL0173085.1"/>
    </source>
</evidence>
<feature type="region of interest" description="Disordered" evidence="1">
    <location>
        <begin position="40"/>
        <end position="62"/>
    </location>
</feature>
<dbReference type="EMBL" id="JAMKFB020000016">
    <property type="protein sequence ID" value="KAL0173085.1"/>
    <property type="molecule type" value="Genomic_DNA"/>
</dbReference>
<protein>
    <submittedName>
        <fullName evidence="2">Uncharacterized protein</fullName>
    </submittedName>
</protein>
<accession>A0ABD0PGC7</accession>
<proteinExistence type="predicted"/>
<organism evidence="2 3">
    <name type="scientific">Cirrhinus mrigala</name>
    <name type="common">Mrigala</name>
    <dbReference type="NCBI Taxonomy" id="683832"/>
    <lineage>
        <taxon>Eukaryota</taxon>
        <taxon>Metazoa</taxon>
        <taxon>Chordata</taxon>
        <taxon>Craniata</taxon>
        <taxon>Vertebrata</taxon>
        <taxon>Euteleostomi</taxon>
        <taxon>Actinopterygii</taxon>
        <taxon>Neopterygii</taxon>
        <taxon>Teleostei</taxon>
        <taxon>Ostariophysi</taxon>
        <taxon>Cypriniformes</taxon>
        <taxon>Cyprinidae</taxon>
        <taxon>Labeoninae</taxon>
        <taxon>Labeonini</taxon>
        <taxon>Cirrhinus</taxon>
    </lineage>
</organism>
<evidence type="ECO:0000313" key="3">
    <source>
        <dbReference type="Proteomes" id="UP001529510"/>
    </source>
</evidence>
<feature type="non-terminal residue" evidence="2">
    <location>
        <position position="62"/>
    </location>
</feature>
<dbReference type="Proteomes" id="UP001529510">
    <property type="component" value="Unassembled WGS sequence"/>
</dbReference>
<dbReference type="AlphaFoldDB" id="A0ABD0PGC7"/>
<evidence type="ECO:0000256" key="1">
    <source>
        <dbReference type="SAM" id="MobiDB-lite"/>
    </source>
</evidence>
<reference evidence="2 3" key="1">
    <citation type="submission" date="2024-05" db="EMBL/GenBank/DDBJ databases">
        <title>Genome sequencing and assembly of Indian major carp, Cirrhinus mrigala (Hamilton, 1822).</title>
        <authorList>
            <person name="Mohindra V."/>
            <person name="Chowdhury L.M."/>
            <person name="Lal K."/>
            <person name="Jena J.K."/>
        </authorList>
    </citation>
    <scope>NUCLEOTIDE SEQUENCE [LARGE SCALE GENOMIC DNA]</scope>
    <source>
        <strain evidence="2">CM1030</strain>
        <tissue evidence="2">Blood</tissue>
    </source>
</reference>
<name>A0ABD0PGC7_CIRMR</name>